<evidence type="ECO:0000313" key="2">
    <source>
        <dbReference type="Proteomes" id="UP000288805"/>
    </source>
</evidence>
<evidence type="ECO:0008006" key="3">
    <source>
        <dbReference type="Google" id="ProtNLM"/>
    </source>
</evidence>
<protein>
    <recommendedName>
        <fullName evidence="3">Mitochondrial protein</fullName>
    </recommendedName>
</protein>
<dbReference type="EMBL" id="QGNW01001913">
    <property type="protein sequence ID" value="RVW28151.1"/>
    <property type="molecule type" value="Genomic_DNA"/>
</dbReference>
<comment type="caution">
    <text evidence="1">The sequence shown here is derived from an EMBL/GenBank/DDBJ whole genome shotgun (WGS) entry which is preliminary data.</text>
</comment>
<organism evidence="1 2">
    <name type="scientific">Vitis vinifera</name>
    <name type="common">Grape</name>
    <dbReference type="NCBI Taxonomy" id="29760"/>
    <lineage>
        <taxon>Eukaryota</taxon>
        <taxon>Viridiplantae</taxon>
        <taxon>Streptophyta</taxon>
        <taxon>Embryophyta</taxon>
        <taxon>Tracheophyta</taxon>
        <taxon>Spermatophyta</taxon>
        <taxon>Magnoliopsida</taxon>
        <taxon>eudicotyledons</taxon>
        <taxon>Gunneridae</taxon>
        <taxon>Pentapetalae</taxon>
        <taxon>rosids</taxon>
        <taxon>Vitales</taxon>
        <taxon>Vitaceae</taxon>
        <taxon>Viteae</taxon>
        <taxon>Vitis</taxon>
    </lineage>
</organism>
<dbReference type="Proteomes" id="UP000288805">
    <property type="component" value="Unassembled WGS sequence"/>
</dbReference>
<sequence>MDVEVYMDANWGGSTGKISTYGYCTLVGSKLVTWRSKKQLVVAKLSVKAEYKAMALGISNVFTKEVPNPGLGLMTGWE</sequence>
<reference evidence="1 2" key="1">
    <citation type="journal article" date="2018" name="PLoS Genet.">
        <title>Population sequencing reveals clonal diversity and ancestral inbreeding in the grapevine cultivar Chardonnay.</title>
        <authorList>
            <person name="Roach M.J."/>
            <person name="Johnson D.L."/>
            <person name="Bohlmann J."/>
            <person name="van Vuuren H.J."/>
            <person name="Jones S.J."/>
            <person name="Pretorius I.S."/>
            <person name="Schmidt S.A."/>
            <person name="Borneman A.R."/>
        </authorList>
    </citation>
    <scope>NUCLEOTIDE SEQUENCE [LARGE SCALE GENOMIC DNA]</scope>
    <source>
        <strain evidence="2">cv. Chardonnay</strain>
        <tissue evidence="1">Leaf</tissue>
    </source>
</reference>
<gene>
    <name evidence="1" type="ORF">CK203_114445</name>
</gene>
<dbReference type="AlphaFoldDB" id="A0A438CY84"/>
<name>A0A438CY84_VITVI</name>
<accession>A0A438CY84</accession>
<proteinExistence type="predicted"/>
<evidence type="ECO:0000313" key="1">
    <source>
        <dbReference type="EMBL" id="RVW28151.1"/>
    </source>
</evidence>